<keyword evidence="4" id="KW-1185">Reference proteome</keyword>
<feature type="region of interest" description="Disordered" evidence="1">
    <location>
        <begin position="194"/>
        <end position="221"/>
    </location>
</feature>
<evidence type="ECO:0000313" key="4">
    <source>
        <dbReference type="Proteomes" id="UP001501867"/>
    </source>
</evidence>
<comment type="caution">
    <text evidence="3">The sequence shown here is derived from an EMBL/GenBank/DDBJ whole genome shotgun (WGS) entry which is preliminary data.</text>
</comment>
<proteinExistence type="predicted"/>
<sequence length="221" mass="22644">MLLGAAALALAACAAPGGLAAGEPVTPASPQPRPQALWPAWADDSPKAPGAATGTRQPPPAALADVPEVGPGGLAAVKAADVVRADPRMRLFADKGTINAPGRSGLRPPAYLDLTGDGRDELVVAADTETGRTALSVYTTRGKRIVPVLFTVGRRMAVESLGRDLLVRTAPDDGSEQAVRYHWDGERMTVVNEERRYNKALPSPSPGASAPGADGGAGASR</sequence>
<feature type="region of interest" description="Disordered" evidence="1">
    <location>
        <begin position="23"/>
        <end position="67"/>
    </location>
</feature>
<feature type="chain" id="PRO_5046647871" description="Lipoprotein" evidence="2">
    <location>
        <begin position="21"/>
        <end position="221"/>
    </location>
</feature>
<gene>
    <name evidence="3" type="ORF">GCM10010302_20370</name>
</gene>
<dbReference type="Proteomes" id="UP001501867">
    <property type="component" value="Unassembled WGS sequence"/>
</dbReference>
<accession>A0ABN0VA62</accession>
<name>A0ABN0VA62_9ACTN</name>
<organism evidence="3 4">
    <name type="scientific">Streptomyces polychromogenes</name>
    <dbReference type="NCBI Taxonomy" id="67342"/>
    <lineage>
        <taxon>Bacteria</taxon>
        <taxon>Bacillati</taxon>
        <taxon>Actinomycetota</taxon>
        <taxon>Actinomycetes</taxon>
        <taxon>Kitasatosporales</taxon>
        <taxon>Streptomycetaceae</taxon>
        <taxon>Streptomyces</taxon>
    </lineage>
</organism>
<keyword evidence="2" id="KW-0732">Signal</keyword>
<evidence type="ECO:0008006" key="5">
    <source>
        <dbReference type="Google" id="ProtNLM"/>
    </source>
</evidence>
<evidence type="ECO:0000256" key="2">
    <source>
        <dbReference type="SAM" id="SignalP"/>
    </source>
</evidence>
<evidence type="ECO:0000313" key="3">
    <source>
        <dbReference type="EMBL" id="GAA0282427.1"/>
    </source>
</evidence>
<reference evidence="3 4" key="1">
    <citation type="journal article" date="2019" name="Int. J. Syst. Evol. Microbiol.">
        <title>The Global Catalogue of Microorganisms (GCM) 10K type strain sequencing project: providing services to taxonomists for standard genome sequencing and annotation.</title>
        <authorList>
            <consortium name="The Broad Institute Genomics Platform"/>
            <consortium name="The Broad Institute Genome Sequencing Center for Infectious Disease"/>
            <person name="Wu L."/>
            <person name="Ma J."/>
        </authorList>
    </citation>
    <scope>NUCLEOTIDE SEQUENCE [LARGE SCALE GENOMIC DNA]</scope>
    <source>
        <strain evidence="3 4">JCM 4505</strain>
    </source>
</reference>
<feature type="signal peptide" evidence="2">
    <location>
        <begin position="1"/>
        <end position="20"/>
    </location>
</feature>
<protein>
    <recommendedName>
        <fullName evidence="5">Lipoprotein</fullName>
    </recommendedName>
</protein>
<evidence type="ECO:0000256" key="1">
    <source>
        <dbReference type="SAM" id="MobiDB-lite"/>
    </source>
</evidence>
<dbReference type="EMBL" id="BAAABV010000014">
    <property type="protein sequence ID" value="GAA0282427.1"/>
    <property type="molecule type" value="Genomic_DNA"/>
</dbReference>